<feature type="region of interest" description="Disordered" evidence="1">
    <location>
        <begin position="28"/>
        <end position="111"/>
    </location>
</feature>
<sequence>MRYWIYASCLCCFIALVGCQEEVTKSVEDQKQIDNQPKQEKQLPSEETEQQDNDADKENGETKEENQNTNESSDELVTVENPKSIEVVVNKQRKLPDGYQPPDLVEPDVSSLAPEGHQKRLMREEAATALESLFATAKEEGLELVSVSGYRSYDRQKTIYENNVAENGQAHADKFSAKLERVSIKPG</sequence>
<dbReference type="Gene3D" id="3.30.1380.10">
    <property type="match status" value="1"/>
</dbReference>
<dbReference type="PANTHER" id="PTHR34385:SF1">
    <property type="entry name" value="PEPTIDOGLYCAN L-ALANYL-D-GLUTAMATE ENDOPEPTIDASE CWLK"/>
    <property type="match status" value="1"/>
</dbReference>
<dbReference type="GO" id="GO:0004180">
    <property type="term" value="F:carboxypeptidase activity"/>
    <property type="evidence" value="ECO:0007669"/>
    <property type="project" value="UniProtKB-KW"/>
</dbReference>
<proteinExistence type="predicted"/>
<dbReference type="STRING" id="1308866.J416_14687"/>
<gene>
    <name evidence="3" type="ORF">J416_14687</name>
</gene>
<keyword evidence="3" id="KW-0378">Hydrolase</keyword>
<dbReference type="eggNOG" id="COG1876">
    <property type="taxonomic scope" value="Bacteria"/>
</dbReference>
<evidence type="ECO:0000313" key="4">
    <source>
        <dbReference type="Proteomes" id="UP000012283"/>
    </source>
</evidence>
<keyword evidence="3" id="KW-0121">Carboxypeptidase</keyword>
<evidence type="ECO:0000256" key="1">
    <source>
        <dbReference type="SAM" id="MobiDB-lite"/>
    </source>
</evidence>
<accession>N4WHQ7</accession>
<dbReference type="InterPro" id="IPR009045">
    <property type="entry name" value="Zn_M74/Hedgehog-like"/>
</dbReference>
<keyword evidence="3" id="KW-0645">Protease</keyword>
<feature type="compositionally biased region" description="Basic and acidic residues" evidence="1">
    <location>
        <begin position="54"/>
        <end position="66"/>
    </location>
</feature>
<dbReference type="PANTHER" id="PTHR34385">
    <property type="entry name" value="D-ALANYL-D-ALANINE CARBOXYPEPTIDASE"/>
    <property type="match status" value="1"/>
</dbReference>
<dbReference type="GO" id="GO:0006508">
    <property type="term" value="P:proteolysis"/>
    <property type="evidence" value="ECO:0007669"/>
    <property type="project" value="InterPro"/>
</dbReference>
<dbReference type="SUPFAM" id="SSF55166">
    <property type="entry name" value="Hedgehog/DD-peptidase"/>
    <property type="match status" value="1"/>
</dbReference>
<evidence type="ECO:0000259" key="2">
    <source>
        <dbReference type="Pfam" id="PF02557"/>
    </source>
</evidence>
<comment type="caution">
    <text evidence="3">The sequence shown here is derived from an EMBL/GenBank/DDBJ whole genome shotgun (WGS) entry which is preliminary data.</text>
</comment>
<dbReference type="PROSITE" id="PS51257">
    <property type="entry name" value="PROKAR_LIPOPROTEIN"/>
    <property type="match status" value="1"/>
</dbReference>
<reference evidence="3 4" key="1">
    <citation type="submission" date="2013-03" db="EMBL/GenBank/DDBJ databases">
        <title>Draft genome sequence of Gracibacillus halophilus YIM-C55.5, a moderately halophilic and thermophilic organism from the Xiaochaidamu salt lake.</title>
        <authorList>
            <person name="Sugumar T."/>
            <person name="Polireddy D.R."/>
            <person name="Antony A."/>
            <person name="Madhava Y.R."/>
            <person name="Sivakumar N."/>
        </authorList>
    </citation>
    <scope>NUCLEOTIDE SEQUENCE [LARGE SCALE GENOMIC DNA]</scope>
    <source>
        <strain evidence="3 4">YIM-C55.5</strain>
    </source>
</reference>
<feature type="compositionally biased region" description="Basic and acidic residues" evidence="1">
    <location>
        <begin position="28"/>
        <end position="44"/>
    </location>
</feature>
<organism evidence="3 4">
    <name type="scientific">Gracilibacillus halophilus YIM-C55.5</name>
    <dbReference type="NCBI Taxonomy" id="1308866"/>
    <lineage>
        <taxon>Bacteria</taxon>
        <taxon>Bacillati</taxon>
        <taxon>Bacillota</taxon>
        <taxon>Bacilli</taxon>
        <taxon>Bacillales</taxon>
        <taxon>Bacillaceae</taxon>
        <taxon>Gracilibacillus</taxon>
    </lineage>
</organism>
<dbReference type="AlphaFoldDB" id="N4WHQ7"/>
<protein>
    <submittedName>
        <fullName evidence="3">Peptidase M15B and M15C DD-carboxypeptidase VanY/endolysin</fullName>
    </submittedName>
</protein>
<feature type="domain" description="D-alanyl-D-alanine carboxypeptidase-like core" evidence="2">
    <location>
        <begin position="120"/>
        <end position="178"/>
    </location>
</feature>
<dbReference type="InterPro" id="IPR052179">
    <property type="entry name" value="DD-CPase-like"/>
</dbReference>
<name>N4WHQ7_9BACI</name>
<evidence type="ECO:0000313" key="3">
    <source>
        <dbReference type="EMBL" id="ENH95712.1"/>
    </source>
</evidence>
<dbReference type="PATRIC" id="fig|1308866.3.peg.2956"/>
<dbReference type="InterPro" id="IPR003709">
    <property type="entry name" value="VanY-like_core_dom"/>
</dbReference>
<dbReference type="Proteomes" id="UP000012283">
    <property type="component" value="Unassembled WGS sequence"/>
</dbReference>
<keyword evidence="4" id="KW-1185">Reference proteome</keyword>
<dbReference type="Pfam" id="PF02557">
    <property type="entry name" value="VanY"/>
    <property type="match status" value="1"/>
</dbReference>
<dbReference type="EMBL" id="APML01000080">
    <property type="protein sequence ID" value="ENH95712.1"/>
    <property type="molecule type" value="Genomic_DNA"/>
</dbReference>